<dbReference type="GO" id="GO:0051787">
    <property type="term" value="F:misfolded protein binding"/>
    <property type="evidence" value="ECO:0007669"/>
    <property type="project" value="TreeGrafter"/>
</dbReference>
<evidence type="ECO:0000313" key="11">
    <source>
        <dbReference type="Proteomes" id="UP000050741"/>
    </source>
</evidence>
<dbReference type="SUPFAM" id="SSF46565">
    <property type="entry name" value="Chaperone J-domain"/>
    <property type="match status" value="1"/>
</dbReference>
<evidence type="ECO:0000256" key="7">
    <source>
        <dbReference type="SAM" id="Coils"/>
    </source>
</evidence>
<dbReference type="SMART" id="SM00028">
    <property type="entry name" value="TPR"/>
    <property type="match status" value="7"/>
</dbReference>
<dbReference type="PROSITE" id="PS50005">
    <property type="entry name" value="TPR"/>
    <property type="match status" value="4"/>
</dbReference>
<feature type="compositionally biased region" description="Basic and acidic residues" evidence="8">
    <location>
        <begin position="458"/>
        <end position="467"/>
    </location>
</feature>
<evidence type="ECO:0000256" key="3">
    <source>
        <dbReference type="ARBA" id="ARBA00022737"/>
    </source>
</evidence>
<keyword evidence="2" id="KW-0732">Signal</keyword>
<dbReference type="InterPro" id="IPR001623">
    <property type="entry name" value="DnaJ_domain"/>
</dbReference>
<accession>A0A183BZN3</accession>
<feature type="repeat" description="TPR" evidence="6">
    <location>
        <begin position="80"/>
        <end position="113"/>
    </location>
</feature>
<name>A0A183BZN3_GLOPA</name>
<reference evidence="11" key="1">
    <citation type="submission" date="2014-05" db="EMBL/GenBank/DDBJ databases">
        <title>The genome and life-stage specific transcriptomes of Globodera pallida elucidate key aspects of plant parasitism by a cyst nematode.</title>
        <authorList>
            <person name="Cotton J.A."/>
            <person name="Lilley C.J."/>
            <person name="Jones L.M."/>
            <person name="Kikuchi T."/>
            <person name="Reid A.J."/>
            <person name="Thorpe P."/>
            <person name="Tsai I.J."/>
            <person name="Beasley H."/>
            <person name="Blok V."/>
            <person name="Cock P.J.A."/>
            <person name="Van den Akker S.E."/>
            <person name="Holroyd N."/>
            <person name="Hunt M."/>
            <person name="Mantelin S."/>
            <person name="Naghra H."/>
            <person name="Pain A."/>
            <person name="Palomares-Rius J.E."/>
            <person name="Zarowiecki M."/>
            <person name="Berriman M."/>
            <person name="Jones J.T."/>
            <person name="Urwin P.E."/>
        </authorList>
    </citation>
    <scope>NUCLEOTIDE SEQUENCE [LARGE SCALE GENOMIC DNA]</scope>
    <source>
        <strain evidence="11">Lindley</strain>
    </source>
</reference>
<evidence type="ECO:0000313" key="12">
    <source>
        <dbReference type="WBParaSite" id="GPLIN_000607400"/>
    </source>
</evidence>
<dbReference type="CDD" id="cd06257">
    <property type="entry name" value="DnaJ"/>
    <property type="match status" value="1"/>
</dbReference>
<dbReference type="Pfam" id="PF00226">
    <property type="entry name" value="DnaJ"/>
    <property type="match status" value="1"/>
</dbReference>
<evidence type="ECO:0000256" key="2">
    <source>
        <dbReference type="ARBA" id="ARBA00022729"/>
    </source>
</evidence>
<dbReference type="Proteomes" id="UP000050741">
    <property type="component" value="Unassembled WGS sequence"/>
</dbReference>
<dbReference type="Pfam" id="PF13414">
    <property type="entry name" value="TPR_11"/>
    <property type="match status" value="1"/>
</dbReference>
<dbReference type="PANTHER" id="PTHR44140:SF2">
    <property type="entry name" value="LD25575P"/>
    <property type="match status" value="1"/>
</dbReference>
<dbReference type="PROSITE" id="PS50076">
    <property type="entry name" value="DNAJ_2"/>
    <property type="match status" value="1"/>
</dbReference>
<evidence type="ECO:0000259" key="10">
    <source>
        <dbReference type="PROSITE" id="PS50076"/>
    </source>
</evidence>
<dbReference type="Pfam" id="PF13432">
    <property type="entry name" value="TPR_16"/>
    <property type="match status" value="1"/>
</dbReference>
<evidence type="ECO:0000256" key="6">
    <source>
        <dbReference type="PROSITE-ProRule" id="PRU00339"/>
    </source>
</evidence>
<dbReference type="InterPro" id="IPR011990">
    <property type="entry name" value="TPR-like_helical_dom_sf"/>
</dbReference>
<organism evidence="11 12">
    <name type="scientific">Globodera pallida</name>
    <name type="common">Potato cyst nematode worm</name>
    <name type="synonym">Heterodera pallida</name>
    <dbReference type="NCBI Taxonomy" id="36090"/>
    <lineage>
        <taxon>Eukaryota</taxon>
        <taxon>Metazoa</taxon>
        <taxon>Ecdysozoa</taxon>
        <taxon>Nematoda</taxon>
        <taxon>Chromadorea</taxon>
        <taxon>Rhabditida</taxon>
        <taxon>Tylenchina</taxon>
        <taxon>Tylenchomorpha</taxon>
        <taxon>Tylenchoidea</taxon>
        <taxon>Heteroderidae</taxon>
        <taxon>Heteroderinae</taxon>
        <taxon>Globodera</taxon>
    </lineage>
</organism>
<feature type="region of interest" description="Disordered" evidence="8">
    <location>
        <begin position="458"/>
        <end position="491"/>
    </location>
</feature>
<keyword evidence="11" id="KW-1185">Reference proteome</keyword>
<dbReference type="GO" id="GO:0005788">
    <property type="term" value="C:endoplasmic reticulum lumen"/>
    <property type="evidence" value="ECO:0007669"/>
    <property type="project" value="UniProtKB-SubCell"/>
</dbReference>
<protein>
    <submittedName>
        <fullName evidence="12">J domain-containing protein</fullName>
    </submittedName>
</protein>
<dbReference type="PANTHER" id="PTHR44140">
    <property type="entry name" value="LD25575P"/>
    <property type="match status" value="1"/>
</dbReference>
<feature type="domain" description="J" evidence="10">
    <location>
        <begin position="401"/>
        <end position="469"/>
    </location>
</feature>
<keyword evidence="5" id="KW-0256">Endoplasmic reticulum</keyword>
<feature type="repeat" description="TPR" evidence="6">
    <location>
        <begin position="46"/>
        <end position="79"/>
    </location>
</feature>
<feature type="transmembrane region" description="Helical" evidence="9">
    <location>
        <begin position="20"/>
        <end position="39"/>
    </location>
</feature>
<dbReference type="PRINTS" id="PR00625">
    <property type="entry name" value="JDOMAIN"/>
</dbReference>
<proteinExistence type="predicted"/>
<feature type="coiled-coil region" evidence="7">
    <location>
        <begin position="360"/>
        <end position="400"/>
    </location>
</feature>
<comment type="subcellular location">
    <subcellularLocation>
        <location evidence="1">Endoplasmic reticulum lumen</location>
    </subcellularLocation>
</comment>
<dbReference type="WBParaSite" id="GPLIN_000607400">
    <property type="protein sequence ID" value="GPLIN_000607400"/>
    <property type="gene ID" value="GPLIN_000607400"/>
</dbReference>
<dbReference type="SMART" id="SM00271">
    <property type="entry name" value="DnaJ"/>
    <property type="match status" value="1"/>
</dbReference>
<dbReference type="FunFam" id="1.25.40.10:FF:000224">
    <property type="entry name" value="DnaJ and TPR domain protein"/>
    <property type="match status" value="1"/>
</dbReference>
<dbReference type="SUPFAM" id="SSF48452">
    <property type="entry name" value="TPR-like"/>
    <property type="match status" value="2"/>
</dbReference>
<keyword evidence="9" id="KW-1133">Transmembrane helix</keyword>
<dbReference type="InterPro" id="IPR051727">
    <property type="entry name" value="DnaJ_C3_Co-chaperones"/>
</dbReference>
<keyword evidence="9" id="KW-0812">Transmembrane</keyword>
<dbReference type="Gene3D" id="1.10.287.110">
    <property type="entry name" value="DnaJ domain"/>
    <property type="match status" value="1"/>
</dbReference>
<reference evidence="12" key="2">
    <citation type="submission" date="2016-06" db="UniProtKB">
        <authorList>
            <consortium name="WormBaseParasite"/>
        </authorList>
    </citation>
    <scope>IDENTIFICATION</scope>
</reference>
<evidence type="ECO:0000256" key="9">
    <source>
        <dbReference type="SAM" id="Phobius"/>
    </source>
</evidence>
<evidence type="ECO:0000256" key="4">
    <source>
        <dbReference type="ARBA" id="ARBA00022803"/>
    </source>
</evidence>
<keyword evidence="9" id="KW-0472">Membrane</keyword>
<evidence type="ECO:0000256" key="5">
    <source>
        <dbReference type="ARBA" id="ARBA00022824"/>
    </source>
</evidence>
<keyword evidence="7" id="KW-0175">Coiled coil</keyword>
<feature type="repeat" description="TPR" evidence="6">
    <location>
        <begin position="347"/>
        <end position="380"/>
    </location>
</feature>
<sequence length="519" mass="60239">MVNFNYEWLNPPLGVLGLPLPILQISYLSFITFALIQLASSQRKEIDKHLEQGKYWLSKGQFQEALQHYHQAVALDPADYQIYYRRATVFLASGKVNAALPDLEKVVELKPDFIAGRIQRGNILFKKGNLKEAEADFEFAVKHEPGNAESRERMQKISQIQAWIDNGLQHFENKDFEMAEQMLNYAIEHCQWNADLHRKRSRCRLARGDTQNAIADIRAVAKLVPDSTETFLELSRIYYEIGDVENAMGQIRECLHLSPEHKECFPFYKRIKKLTKMRQDLVKSVLGEQWMDCLEKAKSILRFEREVDPIQMDVYKHTCKCNVKLSHVAEAIQECTEVLKYGDENDLDVLLDRGEAFLLNEQYEKAVEDFQKAVNAHEGSRRAKEQLNRAQKLLKLSKKKDYYKILGVRRNADKRQVMKAYRKLAQQWHPDNFQDDAEKERAQEKFFDIANAKDVLTDPEKRRRYDAGEDPLDPQGGHGGGQQFHQWHWSGEQGGFNPFGEGFNPFGDNDGSHSFKFNF</sequence>
<keyword evidence="4 6" id="KW-0802">TPR repeat</keyword>
<dbReference type="InterPro" id="IPR036869">
    <property type="entry name" value="J_dom_sf"/>
</dbReference>
<evidence type="ECO:0000256" key="1">
    <source>
        <dbReference type="ARBA" id="ARBA00004319"/>
    </source>
</evidence>
<dbReference type="Gene3D" id="1.25.40.10">
    <property type="entry name" value="Tetratricopeptide repeat domain"/>
    <property type="match status" value="1"/>
</dbReference>
<evidence type="ECO:0000256" key="8">
    <source>
        <dbReference type="SAM" id="MobiDB-lite"/>
    </source>
</evidence>
<dbReference type="GO" id="GO:0034975">
    <property type="term" value="P:protein folding in endoplasmic reticulum"/>
    <property type="evidence" value="ECO:0007669"/>
    <property type="project" value="TreeGrafter"/>
</dbReference>
<keyword evidence="3" id="KW-0677">Repeat</keyword>
<dbReference type="InterPro" id="IPR019734">
    <property type="entry name" value="TPR_rpt"/>
</dbReference>
<dbReference type="GO" id="GO:0051087">
    <property type="term" value="F:protein-folding chaperone binding"/>
    <property type="evidence" value="ECO:0007669"/>
    <property type="project" value="TreeGrafter"/>
</dbReference>
<dbReference type="AlphaFoldDB" id="A0A183BZN3"/>
<feature type="repeat" description="TPR" evidence="6">
    <location>
        <begin position="228"/>
        <end position="261"/>
    </location>
</feature>